<evidence type="ECO:0000256" key="2">
    <source>
        <dbReference type="ARBA" id="ARBA00007637"/>
    </source>
</evidence>
<sequence length="351" mass="38262">MRIFITGGAGFIGRRLCTLLKVDHEVTVYDNFLPQVHGADAAPSPMLEGVHVIRGDVRDAAALAAAFREARPERVYHLASETGTGQSYDEPTRYNMVNIMGTSHLIDAVRAQAGVSRVLVAGSRSVYGEGACVDARGNHVLARARTAADMAKGIFTPRAATDELLTPVATRAAICPVSPASIYASTKLLQEYMLAQAFWGTDVEVGILRLQNVYGPGQSLSNPYTGVISIFRKQIEEESILNIYEDGAIVRDFVYVDDVARAFALIGLAQKCPREVLDIGSGEPTQIIDMARMLLAMMGQPKDKLRVTGQFRAGDVRYAVADISDTIRHLDWRPQVTLEAGMSKFLEWSGE</sequence>
<proteinExistence type="inferred from homology"/>
<protein>
    <submittedName>
        <fullName evidence="4">dTDP-L-rhamnose 4-epimerase</fullName>
    </submittedName>
</protein>
<gene>
    <name evidence="4" type="ORF">C8D77_102519</name>
</gene>
<dbReference type="PRINTS" id="PR01713">
    <property type="entry name" value="NUCEPIMERASE"/>
</dbReference>
<evidence type="ECO:0000313" key="5">
    <source>
        <dbReference type="Proteomes" id="UP000245631"/>
    </source>
</evidence>
<dbReference type="EMBL" id="QGGH01000002">
    <property type="protein sequence ID" value="PWJ92744.1"/>
    <property type="molecule type" value="Genomic_DNA"/>
</dbReference>
<dbReference type="AlphaFoldDB" id="A0A8E2WEF6"/>
<dbReference type="PANTHER" id="PTHR43000">
    <property type="entry name" value="DTDP-D-GLUCOSE 4,6-DEHYDRATASE-RELATED"/>
    <property type="match status" value="1"/>
</dbReference>
<evidence type="ECO:0000259" key="3">
    <source>
        <dbReference type="Pfam" id="PF01370"/>
    </source>
</evidence>
<accession>A0A8E2WEF6</accession>
<reference evidence="4 5" key="1">
    <citation type="submission" date="2018-05" db="EMBL/GenBank/DDBJ databases">
        <title>Genomic Encyclopedia of Type Strains, Phase IV (KMG-IV): sequencing the most valuable type-strain genomes for metagenomic binning, comparative biology and taxonomic classification.</title>
        <authorList>
            <person name="Goeker M."/>
        </authorList>
    </citation>
    <scope>NUCLEOTIDE SEQUENCE [LARGE SCALE GENOMIC DNA]</scope>
    <source>
        <strain evidence="4 5">DSM 2626</strain>
    </source>
</reference>
<evidence type="ECO:0000313" key="4">
    <source>
        <dbReference type="EMBL" id="PWJ92744.1"/>
    </source>
</evidence>
<comment type="similarity">
    <text evidence="2">Belongs to the NAD(P)-dependent epimerase/dehydratase family.</text>
</comment>
<dbReference type="Gene3D" id="3.40.50.720">
    <property type="entry name" value="NAD(P)-binding Rossmann-like Domain"/>
    <property type="match status" value="1"/>
</dbReference>
<dbReference type="Proteomes" id="UP000245631">
    <property type="component" value="Unassembled WGS sequence"/>
</dbReference>
<dbReference type="GeneID" id="61051557"/>
<comment type="caution">
    <text evidence="4">The sequence shown here is derived from an EMBL/GenBank/DDBJ whole genome shotgun (WGS) entry which is preliminary data.</text>
</comment>
<organism evidence="4 5">
    <name type="scientific">Rhizobium loti</name>
    <name type="common">Mesorhizobium loti</name>
    <dbReference type="NCBI Taxonomy" id="381"/>
    <lineage>
        <taxon>Bacteria</taxon>
        <taxon>Pseudomonadati</taxon>
        <taxon>Pseudomonadota</taxon>
        <taxon>Alphaproteobacteria</taxon>
        <taxon>Hyphomicrobiales</taxon>
        <taxon>Phyllobacteriaceae</taxon>
        <taxon>Mesorhizobium</taxon>
    </lineage>
</organism>
<feature type="domain" description="NAD-dependent epimerase/dehydratase" evidence="3">
    <location>
        <begin position="3"/>
        <end position="268"/>
    </location>
</feature>
<evidence type="ECO:0000256" key="1">
    <source>
        <dbReference type="ARBA" id="ARBA00005125"/>
    </source>
</evidence>
<dbReference type="SUPFAM" id="SSF51735">
    <property type="entry name" value="NAD(P)-binding Rossmann-fold domains"/>
    <property type="match status" value="1"/>
</dbReference>
<dbReference type="InterPro" id="IPR036291">
    <property type="entry name" value="NAD(P)-bd_dom_sf"/>
</dbReference>
<comment type="pathway">
    <text evidence="1">Bacterial outer membrane biogenesis; LPS O-antigen biosynthesis.</text>
</comment>
<dbReference type="InterPro" id="IPR001509">
    <property type="entry name" value="Epimerase_deHydtase"/>
</dbReference>
<name>A0A8E2WEF6_RHILI</name>
<dbReference type="Pfam" id="PF01370">
    <property type="entry name" value="Epimerase"/>
    <property type="match status" value="1"/>
</dbReference>
<dbReference type="RefSeq" id="WP_109662375.1">
    <property type="nucleotide sequence ID" value="NZ_QGGH01000002.1"/>
</dbReference>